<sequence>MPHWPAIGCVSVIFCSTTKTVLPFPKTGTPSSPRLRATTRCPSLERSLAWILQTIKMVKVNRKTIRIHHPVPPPKDVLRVVGRPAPSRLPLTPNGIPNEAPTRYQRPHNFVPWSGLKIRLVACPRGHLQCGQWRKLAGLYRGLLCGTTFVWTFSD</sequence>
<dbReference type="EMBL" id="QXFZ01004041">
    <property type="protein sequence ID" value="KAE9065985.1"/>
    <property type="molecule type" value="Genomic_DNA"/>
</dbReference>
<dbReference type="EMBL" id="QXGE01001060">
    <property type="protein sequence ID" value="KAE9298504.1"/>
    <property type="molecule type" value="Genomic_DNA"/>
</dbReference>
<evidence type="ECO:0000313" key="7">
    <source>
        <dbReference type="Proteomes" id="UP000429523"/>
    </source>
</evidence>
<protein>
    <submittedName>
        <fullName evidence="3">Uncharacterized protein</fullName>
    </submittedName>
</protein>
<comment type="caution">
    <text evidence="3">The sequence shown here is derived from an EMBL/GenBank/DDBJ whole genome shotgun (WGS) entry which is preliminary data.</text>
</comment>
<dbReference type="EMBL" id="QXGB01001193">
    <property type="protein sequence ID" value="KAE9195222.1"/>
    <property type="molecule type" value="Genomic_DNA"/>
</dbReference>
<reference evidence="7 8" key="1">
    <citation type="submission" date="2018-08" db="EMBL/GenBank/DDBJ databases">
        <title>Genomic investigation of the strawberry pathogen Phytophthora fragariae indicates pathogenicity is determined by transcriptional variation in three key races.</title>
        <authorList>
            <person name="Adams T.M."/>
            <person name="Armitage A.D."/>
            <person name="Sobczyk M.K."/>
            <person name="Bates H.J."/>
            <person name="Dunwell J.M."/>
            <person name="Nellist C.F."/>
            <person name="Harrison R.J."/>
        </authorList>
    </citation>
    <scope>NUCLEOTIDE SEQUENCE [LARGE SCALE GENOMIC DNA]</scope>
    <source>
        <strain evidence="6 9">A4</strain>
        <strain evidence="5 10">BC-1</strain>
        <strain evidence="4 8">NOV-27</strain>
        <strain evidence="3 11">NOV-5</strain>
        <strain evidence="2 12">NOV-71</strain>
        <strain evidence="1 7">NOV-9</strain>
    </source>
</reference>
<evidence type="ECO:0000313" key="12">
    <source>
        <dbReference type="Proteomes" id="UP000441208"/>
    </source>
</evidence>
<evidence type="ECO:0000313" key="4">
    <source>
        <dbReference type="EMBL" id="KAE9195222.1"/>
    </source>
</evidence>
<evidence type="ECO:0000313" key="2">
    <source>
        <dbReference type="EMBL" id="KAE9065985.1"/>
    </source>
</evidence>
<evidence type="ECO:0000313" key="5">
    <source>
        <dbReference type="EMBL" id="KAE9208900.1"/>
    </source>
</evidence>
<dbReference type="EMBL" id="QXGA01001180">
    <property type="protein sequence ID" value="KAE9126577.1"/>
    <property type="molecule type" value="Genomic_DNA"/>
</dbReference>
<name>A0A6A3T4J3_9STRA</name>
<dbReference type="Proteomes" id="UP000437068">
    <property type="component" value="Unassembled WGS sequence"/>
</dbReference>
<keyword evidence="8" id="KW-1185">Reference proteome</keyword>
<accession>A0A6A3T4J3</accession>
<dbReference type="Proteomes" id="UP000440367">
    <property type="component" value="Unassembled WGS sequence"/>
</dbReference>
<organism evidence="3 11">
    <name type="scientific">Phytophthora fragariae</name>
    <dbReference type="NCBI Taxonomy" id="53985"/>
    <lineage>
        <taxon>Eukaryota</taxon>
        <taxon>Sar</taxon>
        <taxon>Stramenopiles</taxon>
        <taxon>Oomycota</taxon>
        <taxon>Peronosporomycetes</taxon>
        <taxon>Peronosporales</taxon>
        <taxon>Peronosporaceae</taxon>
        <taxon>Phytophthora</taxon>
    </lineage>
</organism>
<dbReference type="AlphaFoldDB" id="A0A6A3T4J3"/>
<dbReference type="EMBL" id="QXGF01003959">
    <property type="protein sequence ID" value="KAE8920534.1"/>
    <property type="molecule type" value="Genomic_DNA"/>
</dbReference>
<dbReference type="Proteomes" id="UP000433483">
    <property type="component" value="Unassembled WGS sequence"/>
</dbReference>
<dbReference type="Proteomes" id="UP000429523">
    <property type="component" value="Unassembled WGS sequence"/>
</dbReference>
<evidence type="ECO:0000313" key="10">
    <source>
        <dbReference type="Proteomes" id="UP000440367"/>
    </source>
</evidence>
<evidence type="ECO:0000313" key="3">
    <source>
        <dbReference type="EMBL" id="KAE9126577.1"/>
    </source>
</evidence>
<dbReference type="Proteomes" id="UP000441208">
    <property type="component" value="Unassembled WGS sequence"/>
</dbReference>
<proteinExistence type="predicted"/>
<gene>
    <name evidence="6" type="ORF">PF001_g15908</name>
    <name evidence="5" type="ORF">PF002_g19269</name>
    <name evidence="4" type="ORF">PF005_g17380</name>
    <name evidence="3" type="ORF">PF006_g16695</name>
    <name evidence="2" type="ORF">PF007_g28651</name>
    <name evidence="1" type="ORF">PF009_g29173</name>
</gene>
<evidence type="ECO:0000313" key="9">
    <source>
        <dbReference type="Proteomes" id="UP000437068"/>
    </source>
</evidence>
<evidence type="ECO:0000313" key="1">
    <source>
        <dbReference type="EMBL" id="KAE8920534.1"/>
    </source>
</evidence>
<dbReference type="EMBL" id="QXGD01001321">
    <property type="protein sequence ID" value="KAE9208900.1"/>
    <property type="molecule type" value="Genomic_DNA"/>
</dbReference>
<evidence type="ECO:0000313" key="11">
    <source>
        <dbReference type="Proteomes" id="UP000440732"/>
    </source>
</evidence>
<dbReference type="Proteomes" id="UP000440732">
    <property type="component" value="Unassembled WGS sequence"/>
</dbReference>
<evidence type="ECO:0000313" key="8">
    <source>
        <dbReference type="Proteomes" id="UP000433483"/>
    </source>
</evidence>
<evidence type="ECO:0000313" key="6">
    <source>
        <dbReference type="EMBL" id="KAE9298504.1"/>
    </source>
</evidence>